<dbReference type="PROSITE" id="PS50164">
    <property type="entry name" value="GIY_YIG"/>
    <property type="match status" value="1"/>
</dbReference>
<organism evidence="3 4">
    <name type="scientific">Corallibacter vietnamensis</name>
    <dbReference type="NCBI Taxonomy" id="904130"/>
    <lineage>
        <taxon>Bacteria</taxon>
        <taxon>Pseudomonadati</taxon>
        <taxon>Bacteroidota</taxon>
        <taxon>Flavobacteriia</taxon>
        <taxon>Flavobacteriales</taxon>
        <taxon>Flavobacteriaceae</taxon>
        <taxon>Corallibacter</taxon>
    </lineage>
</organism>
<evidence type="ECO:0000313" key="3">
    <source>
        <dbReference type="EMBL" id="GAA3781545.1"/>
    </source>
</evidence>
<dbReference type="SMART" id="SM00465">
    <property type="entry name" value="GIYc"/>
    <property type="match status" value="1"/>
</dbReference>
<accession>A0ABP7H2W7</accession>
<feature type="domain" description="GIY-YIG" evidence="2">
    <location>
        <begin position="8"/>
        <end position="85"/>
    </location>
</feature>
<reference evidence="4" key="1">
    <citation type="journal article" date="2019" name="Int. J. Syst. Evol. Microbiol.">
        <title>The Global Catalogue of Microorganisms (GCM) 10K type strain sequencing project: providing services to taxonomists for standard genome sequencing and annotation.</title>
        <authorList>
            <consortium name="The Broad Institute Genomics Platform"/>
            <consortium name="The Broad Institute Genome Sequencing Center for Infectious Disease"/>
            <person name="Wu L."/>
            <person name="Ma J."/>
        </authorList>
    </citation>
    <scope>NUCLEOTIDE SEQUENCE [LARGE SCALE GENOMIC DNA]</scope>
    <source>
        <strain evidence="4">JCM 17525</strain>
    </source>
</reference>
<dbReference type="EMBL" id="BAABBI010000001">
    <property type="protein sequence ID" value="GAA3781545.1"/>
    <property type="molecule type" value="Genomic_DNA"/>
</dbReference>
<dbReference type="PANTHER" id="PTHR34477:SF5">
    <property type="entry name" value="BSL5627 PROTEIN"/>
    <property type="match status" value="1"/>
</dbReference>
<name>A0ABP7H2W7_9FLAO</name>
<evidence type="ECO:0000313" key="4">
    <source>
        <dbReference type="Proteomes" id="UP001501456"/>
    </source>
</evidence>
<proteinExistence type="inferred from homology"/>
<dbReference type="InterPro" id="IPR035901">
    <property type="entry name" value="GIY-YIG_endonuc_sf"/>
</dbReference>
<comment type="similarity">
    <text evidence="1">Belongs to the UPF0213 family.</text>
</comment>
<comment type="caution">
    <text evidence="3">The sequence shown here is derived from an EMBL/GenBank/DDBJ whole genome shotgun (WGS) entry which is preliminary data.</text>
</comment>
<dbReference type="SUPFAM" id="SSF82771">
    <property type="entry name" value="GIY-YIG endonuclease"/>
    <property type="match status" value="1"/>
</dbReference>
<dbReference type="InterPro" id="IPR000305">
    <property type="entry name" value="GIY-YIG_endonuc"/>
</dbReference>
<protein>
    <submittedName>
        <fullName evidence="3">GIY-YIG nuclease family protein</fullName>
    </submittedName>
</protein>
<gene>
    <name evidence="3" type="ORF">GCM10022271_12310</name>
</gene>
<dbReference type="Pfam" id="PF01541">
    <property type="entry name" value="GIY-YIG"/>
    <property type="match status" value="1"/>
</dbReference>
<sequence>MSKREIELKYYVYIITNKPKGVLYLGMTKRLKTRIYQHKTKVHPNTFSGRYNLDKLVYFEEYQHKEEALLKEKQMKKWDRAWKIELIEKSNPNWMDLYEDL</sequence>
<dbReference type="InterPro" id="IPR050190">
    <property type="entry name" value="UPF0213_domain"/>
</dbReference>
<evidence type="ECO:0000259" key="2">
    <source>
        <dbReference type="PROSITE" id="PS50164"/>
    </source>
</evidence>
<evidence type="ECO:0000256" key="1">
    <source>
        <dbReference type="ARBA" id="ARBA00007435"/>
    </source>
</evidence>
<dbReference type="Proteomes" id="UP001501456">
    <property type="component" value="Unassembled WGS sequence"/>
</dbReference>
<dbReference type="Gene3D" id="3.40.1440.10">
    <property type="entry name" value="GIY-YIG endonuclease"/>
    <property type="match status" value="1"/>
</dbReference>
<dbReference type="PANTHER" id="PTHR34477">
    <property type="entry name" value="UPF0213 PROTEIN YHBQ"/>
    <property type="match status" value="1"/>
</dbReference>
<keyword evidence="4" id="KW-1185">Reference proteome</keyword>
<dbReference type="CDD" id="cd10448">
    <property type="entry name" value="GIY-YIG_unchar_3"/>
    <property type="match status" value="1"/>
</dbReference>
<dbReference type="RefSeq" id="WP_344728394.1">
    <property type="nucleotide sequence ID" value="NZ_BAABBI010000001.1"/>
</dbReference>